<name>A0A2W5X4R9_9CAUL</name>
<gene>
    <name evidence="2" type="ORF">DI526_05660</name>
</gene>
<dbReference type="AlphaFoldDB" id="A0A2W5X4R9"/>
<keyword evidence="1" id="KW-0175">Coiled coil</keyword>
<evidence type="ECO:0000313" key="2">
    <source>
        <dbReference type="EMBL" id="PZR35774.1"/>
    </source>
</evidence>
<feature type="coiled-coil region" evidence="1">
    <location>
        <begin position="23"/>
        <end position="50"/>
    </location>
</feature>
<dbReference type="InterPro" id="IPR038996">
    <property type="entry name" value="Gp14"/>
</dbReference>
<proteinExistence type="predicted"/>
<evidence type="ECO:0000313" key="3">
    <source>
        <dbReference type="Proteomes" id="UP000249393"/>
    </source>
</evidence>
<organism evidence="2 3">
    <name type="scientific">Caulobacter segnis</name>
    <dbReference type="NCBI Taxonomy" id="88688"/>
    <lineage>
        <taxon>Bacteria</taxon>
        <taxon>Pseudomonadati</taxon>
        <taxon>Pseudomonadota</taxon>
        <taxon>Alphaproteobacteria</taxon>
        <taxon>Caulobacterales</taxon>
        <taxon>Caulobacteraceae</taxon>
        <taxon>Caulobacter</taxon>
    </lineage>
</organism>
<dbReference type="RefSeq" id="WP_304275203.1">
    <property type="nucleotide sequence ID" value="NZ_QFQZ01000012.1"/>
</dbReference>
<evidence type="ECO:0000256" key="1">
    <source>
        <dbReference type="SAM" id="Coils"/>
    </source>
</evidence>
<dbReference type="Pfam" id="PF24072">
    <property type="entry name" value="T7_gp14"/>
    <property type="match status" value="1"/>
</dbReference>
<protein>
    <submittedName>
        <fullName evidence="2">Uncharacterized protein</fullName>
    </submittedName>
</protein>
<accession>A0A2W5X4R9</accession>
<dbReference type="Proteomes" id="UP000249393">
    <property type="component" value="Unassembled WGS sequence"/>
</dbReference>
<dbReference type="EMBL" id="QFQZ01000012">
    <property type="protein sequence ID" value="PZR35774.1"/>
    <property type="molecule type" value="Genomic_DNA"/>
</dbReference>
<sequence>MCDPVTLATIAVVSTATQVITEVQAAKNQKAAITAQLAESEQQIETKQTAELNDRARAARREQAKIKVAAGEAGLSLTGSVESLLADTVMQQQLSNERTNLNAETEKRGVRAEANSMYSRIQQPTLVGAGLRIAMAGGAAYAGASATSKAAAAG</sequence>
<comment type="caution">
    <text evidence="2">The sequence shown here is derived from an EMBL/GenBank/DDBJ whole genome shotgun (WGS) entry which is preliminary data.</text>
</comment>
<reference evidence="2 3" key="1">
    <citation type="submission" date="2017-08" db="EMBL/GenBank/DDBJ databases">
        <title>Infants hospitalized years apart are colonized by the same room-sourced microbial strains.</title>
        <authorList>
            <person name="Brooks B."/>
            <person name="Olm M.R."/>
            <person name="Firek B.A."/>
            <person name="Baker R."/>
            <person name="Thomas B.C."/>
            <person name="Morowitz M.J."/>
            <person name="Banfield J.F."/>
        </authorList>
    </citation>
    <scope>NUCLEOTIDE SEQUENCE [LARGE SCALE GENOMIC DNA]</scope>
    <source>
        <strain evidence="2">S2_003_000_R2_4</strain>
    </source>
</reference>